<reference evidence="4 5" key="1">
    <citation type="submission" date="2019-05" db="EMBL/GenBank/DDBJ databases">
        <authorList>
            <person name="Lee S.D."/>
        </authorList>
    </citation>
    <scope>NUCLEOTIDE SEQUENCE [LARGE SCALE GENOMIC DNA]</scope>
    <source>
        <strain evidence="4 5">YC2-7</strain>
    </source>
</reference>
<keyword evidence="5" id="KW-1185">Reference proteome</keyword>
<accession>A0A848KMH9</accession>
<dbReference type="Proteomes" id="UP000535543">
    <property type="component" value="Unassembled WGS sequence"/>
</dbReference>
<dbReference type="EMBL" id="VCQU01000008">
    <property type="protein sequence ID" value="NMN97862.1"/>
    <property type="molecule type" value="Genomic_DNA"/>
</dbReference>
<evidence type="ECO:0000256" key="2">
    <source>
        <dbReference type="ARBA" id="ARBA00000751"/>
    </source>
</evidence>
<dbReference type="Gene3D" id="1.10.357.40">
    <property type="entry name" value="YbiA-like"/>
    <property type="match status" value="1"/>
</dbReference>
<evidence type="ECO:0000313" key="5">
    <source>
        <dbReference type="Proteomes" id="UP000535543"/>
    </source>
</evidence>
<dbReference type="InterPro" id="IPR037238">
    <property type="entry name" value="YbiA-like_sf"/>
</dbReference>
<dbReference type="Pfam" id="PF08719">
    <property type="entry name" value="NADAR"/>
    <property type="match status" value="1"/>
</dbReference>
<comment type="caution">
    <text evidence="4">The sequence shown here is derived from an EMBL/GenBank/DDBJ whole genome shotgun (WGS) entry which is preliminary data.</text>
</comment>
<name>A0A848KMH9_9NOCA</name>
<evidence type="ECO:0000259" key="3">
    <source>
        <dbReference type="Pfam" id="PF08719"/>
    </source>
</evidence>
<dbReference type="NCBIfam" id="TIGR02464">
    <property type="entry name" value="ribofla_fusion"/>
    <property type="match status" value="1"/>
</dbReference>
<reference evidence="4 5" key="2">
    <citation type="submission" date="2020-06" db="EMBL/GenBank/DDBJ databases">
        <title>Antribacter stalactiti gen. nov., sp. nov., a new member of the family Nacardiaceae isolated from a cave.</title>
        <authorList>
            <person name="Kim I.S."/>
        </authorList>
    </citation>
    <scope>NUCLEOTIDE SEQUENCE [LARGE SCALE GENOMIC DNA]</scope>
    <source>
        <strain evidence="4 5">YC2-7</strain>
    </source>
</reference>
<dbReference type="AlphaFoldDB" id="A0A848KMH9"/>
<protein>
    <submittedName>
        <fullName evidence="4">NADAR family protein</fullName>
    </submittedName>
</protein>
<dbReference type="SUPFAM" id="SSF143990">
    <property type="entry name" value="YbiA-like"/>
    <property type="match status" value="1"/>
</dbReference>
<evidence type="ECO:0000313" key="4">
    <source>
        <dbReference type="EMBL" id="NMN97862.1"/>
    </source>
</evidence>
<comment type="catalytic activity">
    <reaction evidence="2">
        <text>2,5-diamino-6-hydroxy-4-(5-phosphoribosylamino)-pyrimidine + H2O = 2,5,6-triamino-4-hydroxypyrimidine + D-ribose 5-phosphate</text>
        <dbReference type="Rhea" id="RHEA:23436"/>
        <dbReference type="ChEBI" id="CHEBI:15377"/>
        <dbReference type="ChEBI" id="CHEBI:58614"/>
        <dbReference type="ChEBI" id="CHEBI:78346"/>
        <dbReference type="ChEBI" id="CHEBI:137796"/>
    </reaction>
</comment>
<comment type="catalytic activity">
    <reaction evidence="1">
        <text>5-amino-6-(5-phospho-D-ribosylamino)uracil + H2O = 5,6-diaminouracil + D-ribose 5-phosphate</text>
        <dbReference type="Rhea" id="RHEA:55020"/>
        <dbReference type="ChEBI" id="CHEBI:15377"/>
        <dbReference type="ChEBI" id="CHEBI:46252"/>
        <dbReference type="ChEBI" id="CHEBI:58453"/>
        <dbReference type="ChEBI" id="CHEBI:78346"/>
    </reaction>
</comment>
<sequence>MTDPTADYKALCRREAAGARLTMLPFLNAKPSDSGRIGPECLSQWYRCYFRSDHHRFSSAEQYMMWGKATTFDDARSAQVILGATNPSKIKKLGRGVAGFDAQEWARVSHGIVYRANLAKFGQNEELRDYLLSTKDRILVEASPVDKIWGAGISAEDERLGKPSQWPGTNKLGFILMAVRAKLAESD</sequence>
<gene>
    <name evidence="4" type="ORF">FGL95_22750</name>
</gene>
<organism evidence="4 5">
    <name type="scientific">Antrihabitans stalactiti</name>
    <dbReference type="NCBI Taxonomy" id="2584121"/>
    <lineage>
        <taxon>Bacteria</taxon>
        <taxon>Bacillati</taxon>
        <taxon>Actinomycetota</taxon>
        <taxon>Actinomycetes</taxon>
        <taxon>Mycobacteriales</taxon>
        <taxon>Nocardiaceae</taxon>
        <taxon>Antrihabitans</taxon>
    </lineage>
</organism>
<dbReference type="InterPro" id="IPR012816">
    <property type="entry name" value="NADAR"/>
</dbReference>
<feature type="domain" description="NADAR" evidence="3">
    <location>
        <begin position="40"/>
        <end position="183"/>
    </location>
</feature>
<dbReference type="RefSeq" id="WP_169591123.1">
    <property type="nucleotide sequence ID" value="NZ_VCQU01000008.1"/>
</dbReference>
<evidence type="ECO:0000256" key="1">
    <source>
        <dbReference type="ARBA" id="ARBA00000022"/>
    </source>
</evidence>
<dbReference type="CDD" id="cd15457">
    <property type="entry name" value="NADAR"/>
    <property type="match status" value="1"/>
</dbReference>
<proteinExistence type="predicted"/>